<sequence>MFKFYLFYKRKDVSDFEEHAKAHEEEAVAEGGGGGASSSSSTTSQRACALCLEPTDDLEKHLIEQHRIAESAIEKFLLTEERTK</sequence>
<evidence type="ECO:0000313" key="3">
    <source>
        <dbReference type="WBParaSite" id="Csp11.Scaffold616.g6013.t1"/>
    </source>
</evidence>
<name>A0A1I7THM0_9PELO</name>
<accession>A0A1I7THM0</accession>
<organism evidence="2 3">
    <name type="scientific">Caenorhabditis tropicalis</name>
    <dbReference type="NCBI Taxonomy" id="1561998"/>
    <lineage>
        <taxon>Eukaryota</taxon>
        <taxon>Metazoa</taxon>
        <taxon>Ecdysozoa</taxon>
        <taxon>Nematoda</taxon>
        <taxon>Chromadorea</taxon>
        <taxon>Rhabditida</taxon>
        <taxon>Rhabditina</taxon>
        <taxon>Rhabditomorpha</taxon>
        <taxon>Rhabditoidea</taxon>
        <taxon>Rhabditidae</taxon>
        <taxon>Peloderinae</taxon>
        <taxon>Caenorhabditis</taxon>
    </lineage>
</organism>
<reference evidence="3" key="1">
    <citation type="submission" date="2016-11" db="UniProtKB">
        <authorList>
            <consortium name="WormBaseParasite"/>
        </authorList>
    </citation>
    <scope>IDENTIFICATION</scope>
</reference>
<dbReference type="eggNOG" id="KOG1146">
    <property type="taxonomic scope" value="Eukaryota"/>
</dbReference>
<proteinExistence type="predicted"/>
<keyword evidence="2" id="KW-1185">Reference proteome</keyword>
<dbReference type="WBParaSite" id="Csp11.Scaffold616.g6013.t1">
    <property type="protein sequence ID" value="Csp11.Scaffold616.g6013.t1"/>
    <property type="gene ID" value="Csp11.Scaffold616.g6013"/>
</dbReference>
<protein>
    <submittedName>
        <fullName evidence="3">C2H2-type domain-containing protein</fullName>
    </submittedName>
</protein>
<dbReference type="AlphaFoldDB" id="A0A1I7THM0"/>
<evidence type="ECO:0000256" key="1">
    <source>
        <dbReference type="SAM" id="MobiDB-lite"/>
    </source>
</evidence>
<evidence type="ECO:0000313" key="2">
    <source>
        <dbReference type="Proteomes" id="UP000095282"/>
    </source>
</evidence>
<dbReference type="Proteomes" id="UP000095282">
    <property type="component" value="Unplaced"/>
</dbReference>
<dbReference type="STRING" id="1561998.A0A1I7THM0"/>
<feature type="region of interest" description="Disordered" evidence="1">
    <location>
        <begin position="22"/>
        <end position="42"/>
    </location>
</feature>